<sequence length="135" mass="15560">MSSEVLTYPEGRETLSHVVTDYLTANSGSTAHRATEWEAMKAVIWEACMGLTYGVRKQLQSELRRDAVHLAALQAQDLTHLNSQVDENTVRRQMGMSEIDWTSLHSNNTDNYYIEKETSRENRHELYTEKTCHQL</sequence>
<evidence type="ECO:0000313" key="2">
    <source>
        <dbReference type="Proteomes" id="UP001066276"/>
    </source>
</evidence>
<keyword evidence="2" id="KW-1185">Reference proteome</keyword>
<dbReference type="AlphaFoldDB" id="A0AAV7UQS0"/>
<name>A0AAV7UQS0_PLEWA</name>
<dbReference type="EMBL" id="JANPWB010000004">
    <property type="protein sequence ID" value="KAJ1190926.1"/>
    <property type="molecule type" value="Genomic_DNA"/>
</dbReference>
<accession>A0AAV7UQS0</accession>
<comment type="caution">
    <text evidence="1">The sequence shown here is derived from an EMBL/GenBank/DDBJ whole genome shotgun (WGS) entry which is preliminary data.</text>
</comment>
<protein>
    <submittedName>
        <fullName evidence="1">Uncharacterized protein</fullName>
    </submittedName>
</protein>
<evidence type="ECO:0000313" key="1">
    <source>
        <dbReference type="EMBL" id="KAJ1190926.1"/>
    </source>
</evidence>
<organism evidence="1 2">
    <name type="scientific">Pleurodeles waltl</name>
    <name type="common">Iberian ribbed newt</name>
    <dbReference type="NCBI Taxonomy" id="8319"/>
    <lineage>
        <taxon>Eukaryota</taxon>
        <taxon>Metazoa</taxon>
        <taxon>Chordata</taxon>
        <taxon>Craniata</taxon>
        <taxon>Vertebrata</taxon>
        <taxon>Euteleostomi</taxon>
        <taxon>Amphibia</taxon>
        <taxon>Batrachia</taxon>
        <taxon>Caudata</taxon>
        <taxon>Salamandroidea</taxon>
        <taxon>Salamandridae</taxon>
        <taxon>Pleurodelinae</taxon>
        <taxon>Pleurodeles</taxon>
    </lineage>
</organism>
<reference evidence="1" key="1">
    <citation type="journal article" date="2022" name="bioRxiv">
        <title>Sequencing and chromosome-scale assembly of the giantPleurodeles waltlgenome.</title>
        <authorList>
            <person name="Brown T."/>
            <person name="Elewa A."/>
            <person name="Iarovenko S."/>
            <person name="Subramanian E."/>
            <person name="Araus A.J."/>
            <person name="Petzold A."/>
            <person name="Susuki M."/>
            <person name="Suzuki K.-i.T."/>
            <person name="Hayashi T."/>
            <person name="Toyoda A."/>
            <person name="Oliveira C."/>
            <person name="Osipova E."/>
            <person name="Leigh N.D."/>
            <person name="Simon A."/>
            <person name="Yun M.H."/>
        </authorList>
    </citation>
    <scope>NUCLEOTIDE SEQUENCE</scope>
    <source>
        <strain evidence="1">20211129_DDA</strain>
        <tissue evidence="1">Liver</tissue>
    </source>
</reference>
<proteinExistence type="predicted"/>
<dbReference type="Proteomes" id="UP001066276">
    <property type="component" value="Chromosome 2_2"/>
</dbReference>
<gene>
    <name evidence="1" type="ORF">NDU88_000245</name>
</gene>